<dbReference type="RefSeq" id="WP_258730984.1">
    <property type="nucleotide sequence ID" value="NZ_JANTHZ010000001.1"/>
</dbReference>
<keyword evidence="1" id="KW-0560">Oxidoreductase</keyword>
<accession>A0A9X2P870</accession>
<dbReference type="AlphaFoldDB" id="A0A9X2P870"/>
<organism evidence="3 4">
    <name type="scientific">Ancylobacter mangrovi</name>
    <dbReference type="NCBI Taxonomy" id="2972472"/>
    <lineage>
        <taxon>Bacteria</taxon>
        <taxon>Pseudomonadati</taxon>
        <taxon>Pseudomonadota</taxon>
        <taxon>Alphaproteobacteria</taxon>
        <taxon>Hyphomicrobiales</taxon>
        <taxon>Xanthobacteraceae</taxon>
        <taxon>Ancylobacter</taxon>
    </lineage>
</organism>
<gene>
    <name evidence="3" type="ORF">NVS89_02935</name>
</gene>
<dbReference type="SUPFAM" id="SSF50475">
    <property type="entry name" value="FMN-binding split barrel"/>
    <property type="match status" value="1"/>
</dbReference>
<protein>
    <submittedName>
        <fullName evidence="3">Flavin reductase</fullName>
    </submittedName>
</protein>
<dbReference type="InterPro" id="IPR002563">
    <property type="entry name" value="Flavin_Rdtase-like_dom"/>
</dbReference>
<evidence type="ECO:0000313" key="4">
    <source>
        <dbReference type="Proteomes" id="UP001151088"/>
    </source>
</evidence>
<dbReference type="Pfam" id="PF01613">
    <property type="entry name" value="Flavin_Reduct"/>
    <property type="match status" value="1"/>
</dbReference>
<evidence type="ECO:0000313" key="3">
    <source>
        <dbReference type="EMBL" id="MCS0494037.1"/>
    </source>
</evidence>
<dbReference type="PANTHER" id="PTHR30466:SF1">
    <property type="entry name" value="FMN REDUCTASE (NADH) RUTF"/>
    <property type="match status" value="1"/>
</dbReference>
<comment type="caution">
    <text evidence="3">The sequence shown here is derived from an EMBL/GenBank/DDBJ whole genome shotgun (WGS) entry which is preliminary data.</text>
</comment>
<name>A0A9X2P870_9HYPH</name>
<dbReference type="InterPro" id="IPR012349">
    <property type="entry name" value="Split_barrel_FMN-bd"/>
</dbReference>
<evidence type="ECO:0000256" key="1">
    <source>
        <dbReference type="ARBA" id="ARBA00023002"/>
    </source>
</evidence>
<dbReference type="InterPro" id="IPR050268">
    <property type="entry name" value="NADH-dep_flavin_reductase"/>
</dbReference>
<dbReference type="PANTHER" id="PTHR30466">
    <property type="entry name" value="FLAVIN REDUCTASE"/>
    <property type="match status" value="1"/>
</dbReference>
<dbReference type="GO" id="GO:0010181">
    <property type="term" value="F:FMN binding"/>
    <property type="evidence" value="ECO:0007669"/>
    <property type="project" value="InterPro"/>
</dbReference>
<dbReference type="EMBL" id="JANTHZ010000001">
    <property type="protein sequence ID" value="MCS0494037.1"/>
    <property type="molecule type" value="Genomic_DNA"/>
</dbReference>
<dbReference type="GO" id="GO:0006208">
    <property type="term" value="P:pyrimidine nucleobase catabolic process"/>
    <property type="evidence" value="ECO:0007669"/>
    <property type="project" value="TreeGrafter"/>
</dbReference>
<proteinExistence type="predicted"/>
<dbReference type="Proteomes" id="UP001151088">
    <property type="component" value="Unassembled WGS sequence"/>
</dbReference>
<evidence type="ECO:0000259" key="2">
    <source>
        <dbReference type="SMART" id="SM00903"/>
    </source>
</evidence>
<dbReference type="SMART" id="SM00903">
    <property type="entry name" value="Flavin_Reduct"/>
    <property type="match status" value="1"/>
</dbReference>
<reference evidence="3" key="1">
    <citation type="submission" date="2022-08" db="EMBL/GenBank/DDBJ databases">
        <authorList>
            <person name="Li F."/>
        </authorList>
    </citation>
    <scope>NUCLEOTIDE SEQUENCE</scope>
    <source>
        <strain evidence="3">MQZ15Z-1</strain>
    </source>
</reference>
<sequence>MHQPTTTRMTPAPAPADLDARSFRNGMARLAAAVNVITTVRDGEPYGFTASAVCSVTDTPPTLLVCVNRTNRTHPVIAASRILCVNTLSGPHEELSMAFAGGASAASMAERFRHGEWTTLATGAPVLADAAVAFDCRVNAFHEVGTHDVLICEVLALREGSSGEGAAAQGLVYFDRRFHRLA</sequence>
<keyword evidence="4" id="KW-1185">Reference proteome</keyword>
<feature type="domain" description="Flavin reductase like" evidence="2">
    <location>
        <begin position="27"/>
        <end position="180"/>
    </location>
</feature>
<dbReference type="Gene3D" id="2.30.110.10">
    <property type="entry name" value="Electron Transport, Fmn-binding Protein, Chain A"/>
    <property type="match status" value="1"/>
</dbReference>
<dbReference type="GO" id="GO:0042602">
    <property type="term" value="F:riboflavin reductase (NADPH) activity"/>
    <property type="evidence" value="ECO:0007669"/>
    <property type="project" value="TreeGrafter"/>
</dbReference>